<feature type="transmembrane region" description="Helical" evidence="2">
    <location>
        <begin position="57"/>
        <end position="90"/>
    </location>
</feature>
<dbReference type="GO" id="GO:0003677">
    <property type="term" value="F:DNA binding"/>
    <property type="evidence" value="ECO:0007669"/>
    <property type="project" value="UniProtKB-KW"/>
</dbReference>
<accession>A0A011V2I6</accession>
<dbReference type="AlphaFoldDB" id="A0A011V2I6"/>
<evidence type="ECO:0000256" key="1">
    <source>
        <dbReference type="SAM" id="Coils"/>
    </source>
</evidence>
<dbReference type="PATRIC" id="fig|1341156.4.peg.1897"/>
<proteinExistence type="predicted"/>
<dbReference type="Gene3D" id="1.10.1660.10">
    <property type="match status" value="1"/>
</dbReference>
<dbReference type="InterPro" id="IPR009061">
    <property type="entry name" value="DNA-bd_dom_put_sf"/>
</dbReference>
<evidence type="ECO:0000259" key="3">
    <source>
        <dbReference type="Pfam" id="PF12728"/>
    </source>
</evidence>
<dbReference type="EMBL" id="JEOB01000002">
    <property type="protein sequence ID" value="EXM39652.1"/>
    <property type="molecule type" value="Genomic_DNA"/>
</dbReference>
<evidence type="ECO:0000256" key="2">
    <source>
        <dbReference type="SAM" id="Phobius"/>
    </source>
</evidence>
<keyword evidence="2" id="KW-0812">Transmembrane</keyword>
<dbReference type="SUPFAM" id="SSF46955">
    <property type="entry name" value="Putative DNA-binding domain"/>
    <property type="match status" value="1"/>
</dbReference>
<feature type="coiled-coil region" evidence="1">
    <location>
        <begin position="117"/>
        <end position="168"/>
    </location>
</feature>
<keyword evidence="2" id="KW-0472">Membrane</keyword>
<keyword evidence="2" id="KW-1133">Transmembrane helix</keyword>
<keyword evidence="5" id="KW-1185">Reference proteome</keyword>
<keyword evidence="1" id="KW-0175">Coiled coil</keyword>
<name>A0A011V2I6_RUMAL</name>
<gene>
    <name evidence="4" type="ORF">RASY3_07415</name>
</gene>
<sequence length="169" mass="18769">MNTYTVKEIADMLKTNPETVRRWIRLGKLEADQSSRKGGNVVSEQSLNRFLKTTPKYAGIAASTIGLLGIPGLIAGVPILTATLLGTMVAQKSITEERLKNAQISVSEMLKFIDTSIKSSEKTISAKKEEISKLDLEIKAEENHVQELRALKEKLKLQRSQVSSDREEK</sequence>
<dbReference type="OrthoDB" id="2068210at2"/>
<evidence type="ECO:0000313" key="5">
    <source>
        <dbReference type="Proteomes" id="UP000021369"/>
    </source>
</evidence>
<dbReference type="InterPro" id="IPR041657">
    <property type="entry name" value="HTH_17"/>
</dbReference>
<evidence type="ECO:0000313" key="4">
    <source>
        <dbReference type="EMBL" id="EXM39652.1"/>
    </source>
</evidence>
<dbReference type="RefSeq" id="WP_037286506.1">
    <property type="nucleotide sequence ID" value="NZ_JEOB01000002.1"/>
</dbReference>
<feature type="domain" description="Helix-turn-helix" evidence="3">
    <location>
        <begin position="4"/>
        <end position="52"/>
    </location>
</feature>
<protein>
    <submittedName>
        <fullName evidence="4">DNA-binding protein</fullName>
    </submittedName>
</protein>
<organism evidence="4 5">
    <name type="scientific">Ruminococcus albus SY3</name>
    <dbReference type="NCBI Taxonomy" id="1341156"/>
    <lineage>
        <taxon>Bacteria</taxon>
        <taxon>Bacillati</taxon>
        <taxon>Bacillota</taxon>
        <taxon>Clostridia</taxon>
        <taxon>Eubacteriales</taxon>
        <taxon>Oscillospiraceae</taxon>
        <taxon>Ruminococcus</taxon>
    </lineage>
</organism>
<dbReference type="Pfam" id="PF12728">
    <property type="entry name" value="HTH_17"/>
    <property type="match status" value="1"/>
</dbReference>
<dbReference type="Proteomes" id="UP000021369">
    <property type="component" value="Unassembled WGS sequence"/>
</dbReference>
<reference evidence="4 5" key="1">
    <citation type="submission" date="2013-06" db="EMBL/GenBank/DDBJ databases">
        <title>Rumen cellulosomics: divergent fiber-degrading strategies revealed by comparative genome-wide analysis of six Ruminococcal strains.</title>
        <authorList>
            <person name="Dassa B."/>
            <person name="Borovok I."/>
            <person name="Lamed R."/>
            <person name="Flint H."/>
            <person name="Yeoman C.J."/>
            <person name="White B."/>
            <person name="Bayer E.A."/>
        </authorList>
    </citation>
    <scope>NUCLEOTIDE SEQUENCE [LARGE SCALE GENOMIC DNA]</scope>
    <source>
        <strain evidence="4 5">SY3</strain>
    </source>
</reference>
<comment type="caution">
    <text evidence="4">The sequence shown here is derived from an EMBL/GenBank/DDBJ whole genome shotgun (WGS) entry which is preliminary data.</text>
</comment>
<keyword evidence="4" id="KW-0238">DNA-binding</keyword>